<feature type="region of interest" description="Disordered" evidence="2">
    <location>
        <begin position="421"/>
        <end position="444"/>
    </location>
</feature>
<dbReference type="EMBL" id="OD565043">
    <property type="protein sequence ID" value="CAD7440658.1"/>
    <property type="molecule type" value="Genomic_DNA"/>
</dbReference>
<dbReference type="Gene3D" id="2.40.50.140">
    <property type="entry name" value="Nucleic acid-binding proteins"/>
    <property type="match status" value="1"/>
</dbReference>
<evidence type="ECO:0000256" key="3">
    <source>
        <dbReference type="SAM" id="Phobius"/>
    </source>
</evidence>
<feature type="domain" description="RNB" evidence="4">
    <location>
        <begin position="658"/>
        <end position="1048"/>
    </location>
</feature>
<dbReference type="GO" id="GO:0003723">
    <property type="term" value="F:RNA binding"/>
    <property type="evidence" value="ECO:0007669"/>
    <property type="project" value="InterPro"/>
</dbReference>
<evidence type="ECO:0000256" key="2">
    <source>
        <dbReference type="SAM" id="MobiDB-lite"/>
    </source>
</evidence>
<dbReference type="SUPFAM" id="SSF50249">
    <property type="entry name" value="Nucleic acid-binding proteins"/>
    <property type="match status" value="2"/>
</dbReference>
<dbReference type="InterPro" id="IPR041093">
    <property type="entry name" value="Dis3l2-like_C"/>
</dbReference>
<feature type="transmembrane region" description="Helical" evidence="3">
    <location>
        <begin position="31"/>
        <end position="51"/>
    </location>
</feature>
<dbReference type="SMART" id="SM00955">
    <property type="entry name" value="RNB"/>
    <property type="match status" value="1"/>
</dbReference>
<dbReference type="GO" id="GO:0000932">
    <property type="term" value="C:P-body"/>
    <property type="evidence" value="ECO:0007669"/>
    <property type="project" value="TreeGrafter"/>
</dbReference>
<organism evidence="5">
    <name type="scientific">Timema bartmani</name>
    <dbReference type="NCBI Taxonomy" id="61472"/>
    <lineage>
        <taxon>Eukaryota</taxon>
        <taxon>Metazoa</taxon>
        <taxon>Ecdysozoa</taxon>
        <taxon>Arthropoda</taxon>
        <taxon>Hexapoda</taxon>
        <taxon>Insecta</taxon>
        <taxon>Pterygota</taxon>
        <taxon>Neoptera</taxon>
        <taxon>Polyneoptera</taxon>
        <taxon>Phasmatodea</taxon>
        <taxon>Timematodea</taxon>
        <taxon>Timematoidea</taxon>
        <taxon>Timematidae</taxon>
        <taxon>Timema</taxon>
    </lineage>
</organism>
<comment type="similarity">
    <text evidence="1">Belongs to the RNR ribonuclease family.</text>
</comment>
<dbReference type="GO" id="GO:0000175">
    <property type="term" value="F:3'-5'-RNA exonuclease activity"/>
    <property type="evidence" value="ECO:0007669"/>
    <property type="project" value="TreeGrafter"/>
</dbReference>
<dbReference type="GO" id="GO:0006402">
    <property type="term" value="P:mRNA catabolic process"/>
    <property type="evidence" value="ECO:0007669"/>
    <property type="project" value="TreeGrafter"/>
</dbReference>
<feature type="region of interest" description="Disordered" evidence="2">
    <location>
        <begin position="81"/>
        <end position="133"/>
    </location>
</feature>
<keyword evidence="3" id="KW-1133">Transmembrane helix</keyword>
<dbReference type="Pfam" id="PF17216">
    <property type="entry name" value="Rrp44_CSD1"/>
    <property type="match status" value="1"/>
</dbReference>
<evidence type="ECO:0000313" key="5">
    <source>
        <dbReference type="EMBL" id="CAD7440658.1"/>
    </source>
</evidence>
<sequence>MKVTQRAEFRSHGVYSRSLARAIWTQKDGRIIWSITVALFIVVIDKLVLAARCEHGRQAGSVPVTADLAGLAQRAEELTIEPTKSCPPKQEIGRSTPRQDISFDSSDENQAVTAGVKKRRRKRGRRKSKNILAQNCDGPLGGVNHSEVIVGDLIDLGTDTTNETAWSAQSAPRNKQSSLCSSEVHLNAQDLFSLSRVELPEDILNPAVTKPPEGPAYVINKTAPEKRTSPRRKSTNVTGINKTEILPCTSHKDSEEEEFVVNEVLNSLSSIITSKDVGLADSIIDAVKCVYSVKREQKTSKNIIDIINDSASTSYNGGETKIVSDAPVSESGQIVHGVSDNLVVGGLPKKHKPRSKKKTKTNIELVDSVVIEESAKVEGVKKLKKKRKDRLPPLQSWGCAQHSEQVGQLADASLPCTCVVSQTSTPRRSKTNNRQHQTPRTPKEDTTFDEYLVLPEVYAGIENKTLVKGVLRINQKNYKEAYINAPDKGTDILIEGLHDRNRALEGDEVVVRIKPAVEWKAQVSSSQRTAIFHFSPKEFTITQKLSFIVGVSFFAVVYAPHFQRLTKVCLRGQGTESSTACIPQVVFIILEVHPRVAIGNLKLMSDRNPNFALFSPRDSRIPRIRIPMGNCPKNFIKEPARYENVLFLAKITFWCDVRFALGKECIFTIDPLTARDLDDAVSCKELKNGNLEIGVHISDVTFFLEEGTPLDDVVSKKATSIYLVDNIKGVLLLPGVDKLAFSVIFEMTREGEVVSRTFARSVINSCVQLAYEHAQVMIEYPEKEWSVSELPEIKGGFQPSQLSKVVNHLHRIALKLRSKRFENGALRIDQTKLIFHLDPSNGAPVAFNTYINKESHRRVRLYILLVLLFIINARIYEYTKTATRNVNQIVPRLIEEFMLLANVTVATWIKERFPDIAFLRCHPSPIPHMMKEMKETLEHIGIHLDVTSAGSLQASLGRYSGDDPYTQARLIVLNTLCARPMAVSKLTTTGEIVSLLQRAKYFCASFASEALDFWHYALSVPLYTHYTSPIRRYADVMVHRLLAASLGYSDKPQWHNDFVQNGKLVIDGLENMDCRAVQAVERVGGAACASVEERYKGRLNISTLRLPFLVADISLIKYSISHKTKIFNCKQKLTDRFNTTIDVGLTTRSGGAEVIASNCNKQKFAAKRAGEQSTELYLAIYVGLHGPMVEEAVVVDVKDHSFDIIVCSMGCTQRIYTNKIEAKPTFQAQGKISSLVLHWPSTETEPNSVKQIVQIFSIVTVSLRRSESSLKIETQLLRPRE</sequence>
<name>A0A7R9HYW8_9NEOP</name>
<keyword evidence="3" id="KW-0472">Membrane</keyword>
<dbReference type="PANTHER" id="PTHR23355">
    <property type="entry name" value="RIBONUCLEASE"/>
    <property type="match status" value="1"/>
</dbReference>
<dbReference type="PANTHER" id="PTHR23355:SF9">
    <property type="entry name" value="DIS3-LIKE EXONUCLEASE 2"/>
    <property type="match status" value="1"/>
</dbReference>
<dbReference type="InterPro" id="IPR001900">
    <property type="entry name" value="RNase_II/R"/>
</dbReference>
<reference evidence="5" key="1">
    <citation type="submission" date="2020-11" db="EMBL/GenBank/DDBJ databases">
        <authorList>
            <person name="Tran Van P."/>
        </authorList>
    </citation>
    <scope>NUCLEOTIDE SEQUENCE</scope>
</reference>
<dbReference type="Gene3D" id="2.40.50.700">
    <property type="match status" value="1"/>
</dbReference>
<dbReference type="Pfam" id="PF17877">
    <property type="entry name" value="Dis3l2_C_term"/>
    <property type="match status" value="1"/>
</dbReference>
<gene>
    <name evidence="5" type="ORF">TBIB3V08_LOCUS3154</name>
</gene>
<dbReference type="GO" id="GO:0010587">
    <property type="term" value="P:miRNA catabolic process"/>
    <property type="evidence" value="ECO:0007669"/>
    <property type="project" value="TreeGrafter"/>
</dbReference>
<feature type="compositionally biased region" description="Basic residues" evidence="2">
    <location>
        <begin position="116"/>
        <end position="129"/>
    </location>
</feature>
<dbReference type="Pfam" id="PF00773">
    <property type="entry name" value="RNB"/>
    <property type="match status" value="1"/>
</dbReference>
<evidence type="ECO:0000259" key="4">
    <source>
        <dbReference type="SMART" id="SM00955"/>
    </source>
</evidence>
<evidence type="ECO:0000256" key="1">
    <source>
        <dbReference type="ARBA" id="ARBA00005785"/>
    </source>
</evidence>
<proteinExistence type="inferred from homology"/>
<dbReference type="InterPro" id="IPR033771">
    <property type="entry name" value="Rrp44_CSD1"/>
</dbReference>
<keyword evidence="3" id="KW-0812">Transmembrane</keyword>
<feature type="compositionally biased region" description="Polar residues" evidence="2">
    <location>
        <begin position="96"/>
        <end position="112"/>
    </location>
</feature>
<dbReference type="InterPro" id="IPR050180">
    <property type="entry name" value="RNR_Ribonuclease"/>
</dbReference>
<accession>A0A7R9HYW8</accession>
<dbReference type="Gene3D" id="2.40.50.690">
    <property type="match status" value="1"/>
</dbReference>
<protein>
    <recommendedName>
        <fullName evidence="4">RNB domain-containing protein</fullName>
    </recommendedName>
</protein>
<dbReference type="InterPro" id="IPR012340">
    <property type="entry name" value="NA-bd_OB-fold"/>
</dbReference>